<organism evidence="2">
    <name type="scientific">Arion vulgaris</name>
    <dbReference type="NCBI Taxonomy" id="1028688"/>
    <lineage>
        <taxon>Eukaryota</taxon>
        <taxon>Metazoa</taxon>
        <taxon>Spiralia</taxon>
        <taxon>Lophotrochozoa</taxon>
        <taxon>Mollusca</taxon>
        <taxon>Gastropoda</taxon>
        <taxon>Heterobranchia</taxon>
        <taxon>Euthyneura</taxon>
        <taxon>Panpulmonata</taxon>
        <taxon>Eupulmonata</taxon>
        <taxon>Stylommatophora</taxon>
        <taxon>Helicina</taxon>
        <taxon>Arionoidea</taxon>
        <taxon>Arionidae</taxon>
        <taxon>Arion</taxon>
    </lineage>
</organism>
<reference evidence="2" key="1">
    <citation type="submission" date="2014-12" db="EMBL/GenBank/DDBJ databases">
        <title>Insight into the proteome of Arion vulgaris.</title>
        <authorList>
            <person name="Aradska J."/>
            <person name="Bulat T."/>
            <person name="Smidak R."/>
            <person name="Sarate P."/>
            <person name="Gangsoo J."/>
            <person name="Sialana F."/>
            <person name="Bilban M."/>
            <person name="Lubec G."/>
        </authorList>
    </citation>
    <scope>NUCLEOTIDE SEQUENCE</scope>
    <source>
        <tissue evidence="2">Skin</tissue>
    </source>
</reference>
<feature type="compositionally biased region" description="Basic and acidic residues" evidence="1">
    <location>
        <begin position="53"/>
        <end position="67"/>
    </location>
</feature>
<dbReference type="AlphaFoldDB" id="A0A0B6YA16"/>
<feature type="region of interest" description="Disordered" evidence="1">
    <location>
        <begin position="53"/>
        <end position="76"/>
    </location>
</feature>
<evidence type="ECO:0000313" key="2">
    <source>
        <dbReference type="EMBL" id="CEK53192.1"/>
    </source>
</evidence>
<dbReference type="EMBL" id="HACG01006327">
    <property type="protein sequence ID" value="CEK53192.1"/>
    <property type="molecule type" value="Transcribed_RNA"/>
</dbReference>
<feature type="non-terminal residue" evidence="2">
    <location>
        <position position="76"/>
    </location>
</feature>
<sequence>VDGTTRSSKKQKETTSRIHNGGSFRDPNLFNVKSNLIPDDREEEDFNENCDLHFQSEENNVNRKSDTSNRLNSTNN</sequence>
<feature type="region of interest" description="Disordered" evidence="1">
    <location>
        <begin position="1"/>
        <end position="33"/>
    </location>
</feature>
<proteinExistence type="predicted"/>
<evidence type="ECO:0000256" key="1">
    <source>
        <dbReference type="SAM" id="MobiDB-lite"/>
    </source>
</evidence>
<accession>A0A0B6YA16</accession>
<feature type="non-terminal residue" evidence="2">
    <location>
        <position position="1"/>
    </location>
</feature>
<name>A0A0B6YA16_9EUPU</name>
<protein>
    <submittedName>
        <fullName evidence="2">Uncharacterized protein</fullName>
    </submittedName>
</protein>
<gene>
    <name evidence="2" type="primary">ORF19381</name>
</gene>